<reference evidence="5 6" key="1">
    <citation type="submission" date="2014-04" db="EMBL/GenBank/DDBJ databases">
        <authorList>
            <consortium name="DOE Joint Genome Institute"/>
            <person name="Kuo A."/>
            <person name="Tarkka M."/>
            <person name="Buscot F."/>
            <person name="Kohler A."/>
            <person name="Nagy L.G."/>
            <person name="Floudas D."/>
            <person name="Copeland A."/>
            <person name="Barry K.W."/>
            <person name="Cichocki N."/>
            <person name="Veneault-Fourrey C."/>
            <person name="LaButti K."/>
            <person name="Lindquist E.A."/>
            <person name="Lipzen A."/>
            <person name="Lundell T."/>
            <person name="Morin E."/>
            <person name="Murat C."/>
            <person name="Sun H."/>
            <person name="Tunlid A."/>
            <person name="Henrissat B."/>
            <person name="Grigoriev I.V."/>
            <person name="Hibbett D.S."/>
            <person name="Martin F."/>
            <person name="Nordberg H.P."/>
            <person name="Cantor M.N."/>
            <person name="Hua S.X."/>
        </authorList>
    </citation>
    <scope>NUCLEOTIDE SEQUENCE [LARGE SCALE GENOMIC DNA]</scope>
    <source>
        <strain evidence="5 6">F 1598</strain>
    </source>
</reference>
<evidence type="ECO:0000256" key="1">
    <source>
        <dbReference type="ARBA" id="ARBA00004685"/>
    </source>
</evidence>
<name>A0A0C3FP54_PILCF</name>
<dbReference type="GO" id="GO:0043386">
    <property type="term" value="P:mycotoxin biosynthetic process"/>
    <property type="evidence" value="ECO:0007669"/>
    <property type="project" value="InterPro"/>
</dbReference>
<evidence type="ECO:0008006" key="7">
    <source>
        <dbReference type="Google" id="ProtNLM"/>
    </source>
</evidence>
<sequence>MNPLMIAWGALLLSISLNLSAIYVFRRRPDVCDRVSTVDDSHFSYIGDDHPHELPLRVPTVALKVEDSDRYGLSDYGAWMDWRTTDAFPLGNGFVDLGPEGRTFGVAMFHQMHCLQKIREAIVQGDAGHHTRHCLNLLRQVVLCAGDTTLDPLNSPHGTDGLGVVHVCRDWQKVYDFVEDNHNQRRQMNKTAKTSGLVEL</sequence>
<organism evidence="5 6">
    <name type="scientific">Piloderma croceum (strain F 1598)</name>
    <dbReference type="NCBI Taxonomy" id="765440"/>
    <lineage>
        <taxon>Eukaryota</taxon>
        <taxon>Fungi</taxon>
        <taxon>Dikarya</taxon>
        <taxon>Basidiomycota</taxon>
        <taxon>Agaricomycotina</taxon>
        <taxon>Agaricomycetes</taxon>
        <taxon>Agaricomycetidae</taxon>
        <taxon>Atheliales</taxon>
        <taxon>Atheliaceae</taxon>
        <taxon>Piloderma</taxon>
    </lineage>
</organism>
<evidence type="ECO:0000256" key="4">
    <source>
        <dbReference type="SAM" id="SignalP"/>
    </source>
</evidence>
<dbReference type="AlphaFoldDB" id="A0A0C3FP54"/>
<keyword evidence="6" id="KW-1185">Reference proteome</keyword>
<dbReference type="InParanoid" id="A0A0C3FP54"/>
<keyword evidence="4" id="KW-0732">Signal</keyword>
<protein>
    <recommendedName>
        <fullName evidence="7">Oxidase ustYa</fullName>
    </recommendedName>
</protein>
<evidence type="ECO:0000256" key="3">
    <source>
        <dbReference type="ARBA" id="ARBA00035112"/>
    </source>
</evidence>
<keyword evidence="2" id="KW-0560">Oxidoreductase</keyword>
<accession>A0A0C3FP54</accession>
<dbReference type="EMBL" id="KN832998">
    <property type="protein sequence ID" value="KIM81579.1"/>
    <property type="molecule type" value="Genomic_DNA"/>
</dbReference>
<comment type="pathway">
    <text evidence="1">Mycotoxin biosynthesis.</text>
</comment>
<comment type="similarity">
    <text evidence="3">Belongs to the ustYa family.</text>
</comment>
<reference evidence="6" key="2">
    <citation type="submission" date="2015-01" db="EMBL/GenBank/DDBJ databases">
        <title>Evolutionary Origins and Diversification of the Mycorrhizal Mutualists.</title>
        <authorList>
            <consortium name="DOE Joint Genome Institute"/>
            <consortium name="Mycorrhizal Genomics Consortium"/>
            <person name="Kohler A."/>
            <person name="Kuo A."/>
            <person name="Nagy L.G."/>
            <person name="Floudas D."/>
            <person name="Copeland A."/>
            <person name="Barry K.W."/>
            <person name="Cichocki N."/>
            <person name="Veneault-Fourrey C."/>
            <person name="LaButti K."/>
            <person name="Lindquist E.A."/>
            <person name="Lipzen A."/>
            <person name="Lundell T."/>
            <person name="Morin E."/>
            <person name="Murat C."/>
            <person name="Riley R."/>
            <person name="Ohm R."/>
            <person name="Sun H."/>
            <person name="Tunlid A."/>
            <person name="Henrissat B."/>
            <person name="Grigoriev I.V."/>
            <person name="Hibbett D.S."/>
            <person name="Martin F."/>
        </authorList>
    </citation>
    <scope>NUCLEOTIDE SEQUENCE [LARGE SCALE GENOMIC DNA]</scope>
    <source>
        <strain evidence="6">F 1598</strain>
    </source>
</reference>
<dbReference type="GO" id="GO:0016491">
    <property type="term" value="F:oxidoreductase activity"/>
    <property type="evidence" value="ECO:0007669"/>
    <property type="project" value="UniProtKB-KW"/>
</dbReference>
<evidence type="ECO:0000256" key="2">
    <source>
        <dbReference type="ARBA" id="ARBA00023002"/>
    </source>
</evidence>
<dbReference type="OrthoDB" id="3687641at2759"/>
<dbReference type="InterPro" id="IPR021765">
    <property type="entry name" value="UstYa-like"/>
</dbReference>
<proteinExistence type="inferred from homology"/>
<dbReference type="PANTHER" id="PTHR33365">
    <property type="entry name" value="YALI0B05434P"/>
    <property type="match status" value="1"/>
</dbReference>
<dbReference type="Pfam" id="PF11807">
    <property type="entry name" value="UstYa"/>
    <property type="match status" value="1"/>
</dbReference>
<dbReference type="HOGENOM" id="CLU_042941_8_3_1"/>
<dbReference type="PANTHER" id="PTHR33365:SF11">
    <property type="entry name" value="TAT PATHWAY SIGNAL SEQUENCE"/>
    <property type="match status" value="1"/>
</dbReference>
<evidence type="ECO:0000313" key="6">
    <source>
        <dbReference type="Proteomes" id="UP000054166"/>
    </source>
</evidence>
<feature type="chain" id="PRO_5002174453" description="Oxidase ustYa" evidence="4">
    <location>
        <begin position="22"/>
        <end position="200"/>
    </location>
</feature>
<dbReference type="STRING" id="765440.A0A0C3FP54"/>
<evidence type="ECO:0000313" key="5">
    <source>
        <dbReference type="EMBL" id="KIM81579.1"/>
    </source>
</evidence>
<feature type="signal peptide" evidence="4">
    <location>
        <begin position="1"/>
        <end position="21"/>
    </location>
</feature>
<dbReference type="Proteomes" id="UP000054166">
    <property type="component" value="Unassembled WGS sequence"/>
</dbReference>
<gene>
    <name evidence="5" type="ORF">PILCRDRAFT_8628</name>
</gene>